<evidence type="ECO:0000313" key="2">
    <source>
        <dbReference type="EMBL" id="OAN39905.1"/>
    </source>
</evidence>
<protein>
    <submittedName>
        <fullName evidence="2">Uncharacterized protein</fullName>
    </submittedName>
</protein>
<proteinExistence type="predicted"/>
<dbReference type="Proteomes" id="UP000078396">
    <property type="component" value="Unassembled WGS sequence"/>
</dbReference>
<evidence type="ECO:0000256" key="1">
    <source>
        <dbReference type="SAM" id="MobiDB-lite"/>
    </source>
</evidence>
<sequence>MWVRCAAKRSATFWPLPLDDLDSGDGAVPVGRRPPTDSCTNHAGYVARDHAHGRPLTGVEAGPTSIAGR</sequence>
<dbReference type="AlphaFoldDB" id="A0A178M011"/>
<reference evidence="2 3" key="1">
    <citation type="submission" date="2016-04" db="EMBL/GenBank/DDBJ databases">
        <title>Draft Genome Sequences of Staphylococcus capitis Strain H36, S. capitis Strain H65, S. cohnii Strain H62, S. hominis Strain H69, Mycobacterium iranicum Strain H39, Plantibacter sp. Strain H53, Pseudomonas oryzihabitans Strain H72, and Microbacterium sp. Strain H83, isolated from residential settings.</title>
        <authorList>
            <person name="Lymperopoulou D."/>
            <person name="Adams R.I."/>
            <person name="Lindow S."/>
            <person name="Coil D.A."/>
            <person name="Jospin G."/>
            <person name="Eisen J.A."/>
        </authorList>
    </citation>
    <scope>NUCLEOTIDE SEQUENCE [LARGE SCALE GENOMIC DNA]</scope>
    <source>
        <strain evidence="2 3">H39</strain>
    </source>
</reference>
<gene>
    <name evidence="2" type="ORF">A4X20_16280</name>
</gene>
<accession>A0A178M011</accession>
<name>A0A178M011_MYCIR</name>
<evidence type="ECO:0000313" key="3">
    <source>
        <dbReference type="Proteomes" id="UP000078396"/>
    </source>
</evidence>
<comment type="caution">
    <text evidence="2">The sequence shown here is derived from an EMBL/GenBank/DDBJ whole genome shotgun (WGS) entry which is preliminary data.</text>
</comment>
<dbReference type="EMBL" id="LWCS01000015">
    <property type="protein sequence ID" value="OAN39905.1"/>
    <property type="molecule type" value="Genomic_DNA"/>
</dbReference>
<feature type="region of interest" description="Disordered" evidence="1">
    <location>
        <begin position="49"/>
        <end position="69"/>
    </location>
</feature>
<organism evidence="2 3">
    <name type="scientific">Mycolicibacterium iranicum</name>
    <name type="common">Mycobacterium iranicum</name>
    <dbReference type="NCBI Taxonomy" id="912594"/>
    <lineage>
        <taxon>Bacteria</taxon>
        <taxon>Bacillati</taxon>
        <taxon>Actinomycetota</taxon>
        <taxon>Actinomycetes</taxon>
        <taxon>Mycobacteriales</taxon>
        <taxon>Mycobacteriaceae</taxon>
        <taxon>Mycolicibacterium</taxon>
    </lineage>
</organism>